<sequence length="558" mass="60620">MNTGYKPNLDEVEELMAANPQYFNTLQASRQIRDARANSNDTVGQIVQQSAADAQYGEYLRRGGPPMGADGAIPASQPIHDVDAEDAACDCNSPTPCCVTKLELGCSHTAVRLTLPREETDGRRCMLALVADKNEGGLHDKLKIKATRTPNPDCKMNWGGPGIISEGPEGREIHEGFEWEQKLEHYDADQWPTGDLAQLGRLFGDFVFKDVDELGYDQTVMLTTCQGTSAWGSLVKVYPKVEWGGKISGGLQGRWYTNANFTCSAAIDGEITGQYSNTSINISTEAKSPGEAEEHSKSVIPFLDRAMNRLKTLSSGGPPRGSSTHSYIGLNHTFNMEGSFKLAENGNDPSRVGQEMEIKIGYNPLLGIELKLDIFDLILQAAKRYPLTSGLASALEAARERMAEGIGTRTLPDGTDGNVYASAEMELSLTGKANIGNTEVVLSRKPEDERVTGTGRVGGDVSLELLARVEAEGKVYVISGAAKASGAGTSKLTYWLSTLAEGEGEEGHRFRSKLEWEGLKFSYHTEVTASFLGINMRPRHESGELVVAPPRVWIDETF</sequence>
<dbReference type="OrthoDB" id="7751948at2"/>
<reference evidence="1 2" key="1">
    <citation type="submission" date="2018-03" db="EMBL/GenBank/DDBJ databases">
        <title>Genomic Encyclopedia of Archaeal and Bacterial Type Strains, Phase II (KMG-II): from individual species to whole genera.</title>
        <authorList>
            <person name="Goeker M."/>
        </authorList>
    </citation>
    <scope>NUCLEOTIDE SEQUENCE [LARGE SCALE GENOMIC DNA]</scope>
    <source>
        <strain evidence="1 2">DSM 25328</strain>
    </source>
</reference>
<accession>A0A2T1A869</accession>
<dbReference type="EMBL" id="PVUF01000023">
    <property type="protein sequence ID" value="PRZ44538.1"/>
    <property type="molecule type" value="Genomic_DNA"/>
</dbReference>
<dbReference type="Proteomes" id="UP000237718">
    <property type="component" value="Unassembled WGS sequence"/>
</dbReference>
<name>A0A2T1A869_TRISK</name>
<dbReference type="RefSeq" id="WP_106165470.1">
    <property type="nucleotide sequence ID" value="NZ_JBLWXK010000024.1"/>
</dbReference>
<dbReference type="AlphaFoldDB" id="A0A2T1A869"/>
<evidence type="ECO:0000313" key="1">
    <source>
        <dbReference type="EMBL" id="PRZ44538.1"/>
    </source>
</evidence>
<protein>
    <submittedName>
        <fullName evidence="1">Uncharacterized protein</fullName>
    </submittedName>
</protein>
<proteinExistence type="predicted"/>
<evidence type="ECO:0000313" key="2">
    <source>
        <dbReference type="Proteomes" id="UP000237718"/>
    </source>
</evidence>
<organism evidence="1 2">
    <name type="scientific">Tritonibacter scottomollicae</name>
    <name type="common">Epibacterium scottomollicae</name>
    <dbReference type="NCBI Taxonomy" id="483013"/>
    <lineage>
        <taxon>Bacteria</taxon>
        <taxon>Pseudomonadati</taxon>
        <taxon>Pseudomonadota</taxon>
        <taxon>Alphaproteobacteria</taxon>
        <taxon>Rhodobacterales</taxon>
        <taxon>Paracoccaceae</taxon>
        <taxon>Tritonibacter</taxon>
    </lineage>
</organism>
<gene>
    <name evidence="1" type="ORF">CLV89_1233</name>
</gene>
<comment type="caution">
    <text evidence="1">The sequence shown here is derived from an EMBL/GenBank/DDBJ whole genome shotgun (WGS) entry which is preliminary data.</text>
</comment>